<reference evidence="1" key="1">
    <citation type="submission" date="2022-10" db="EMBL/GenBank/DDBJ databases">
        <authorList>
            <person name="Koch H."/>
        </authorList>
    </citation>
    <scope>NUCLEOTIDE SEQUENCE</scope>
    <source>
        <strain evidence="1">DNF</strain>
    </source>
</reference>
<sequence>MGFRYLKRWIVACVVAVTAGCAAIPFAYRHADSLIAWQADHYFNLTSEQRSELITRLKSVLSRHRREALPEYERFLAEVRSRVERGLTGDDIDWFYEVLERMRADLMERVVADGSPLLVSMAPSQVGHLESVLLRENEKAARLAEGPVEDRIRKRGEQTVELVQDWTGSLSKEQRSQIRAWSRVLPDSEPLWFRYRKEQQQRWLALLRRPLTSATATGEWREVLIHQLHTAPAWYRDAVLDWRAGVKTLALRIDRILTPRQRDHVSHRLQELIEQIRALETETHS</sequence>
<evidence type="ECO:0000313" key="1">
    <source>
        <dbReference type="EMBL" id="CAI4031984.1"/>
    </source>
</evidence>
<protein>
    <recommendedName>
        <fullName evidence="3">Lipoprotein</fullName>
    </recommendedName>
</protein>
<accession>A0AA86TCA9</accession>
<dbReference type="RefSeq" id="WP_289268735.1">
    <property type="nucleotide sequence ID" value="NZ_OX365700.1"/>
</dbReference>
<keyword evidence="2" id="KW-1185">Reference proteome</keyword>
<dbReference type="AlphaFoldDB" id="A0AA86TCA9"/>
<dbReference type="KEGG" id="nti:DNFV4_02407"/>
<proteinExistence type="predicted"/>
<name>A0AA86TCA9_9BACT</name>
<evidence type="ECO:0008006" key="3">
    <source>
        <dbReference type="Google" id="ProtNLM"/>
    </source>
</evidence>
<gene>
    <name evidence="1" type="ORF">DNFV4_02407</name>
</gene>
<dbReference type="PROSITE" id="PS51257">
    <property type="entry name" value="PROKAR_LIPOPROTEIN"/>
    <property type="match status" value="1"/>
</dbReference>
<evidence type="ECO:0000313" key="2">
    <source>
        <dbReference type="Proteomes" id="UP001179121"/>
    </source>
</evidence>
<organism evidence="1 2">
    <name type="scientific">Nitrospira tepida</name>
    <dbReference type="NCBI Taxonomy" id="2973512"/>
    <lineage>
        <taxon>Bacteria</taxon>
        <taxon>Pseudomonadati</taxon>
        <taxon>Nitrospirota</taxon>
        <taxon>Nitrospiria</taxon>
        <taxon>Nitrospirales</taxon>
        <taxon>Nitrospiraceae</taxon>
        <taxon>Nitrospira</taxon>
    </lineage>
</organism>
<dbReference type="Proteomes" id="UP001179121">
    <property type="component" value="Chromosome"/>
</dbReference>
<dbReference type="Pfam" id="PF19795">
    <property type="entry name" value="DUF6279"/>
    <property type="match status" value="1"/>
</dbReference>
<dbReference type="EMBL" id="OX365700">
    <property type="protein sequence ID" value="CAI4031984.1"/>
    <property type="molecule type" value="Genomic_DNA"/>
</dbReference>